<keyword evidence="3 12" id="KW-0132">Cell division</keyword>
<dbReference type="SUPFAM" id="SSF52821">
    <property type="entry name" value="Rhodanese/Cell cycle control phosphatase"/>
    <property type="match status" value="1"/>
</dbReference>
<dbReference type="GO" id="GO:1902751">
    <property type="term" value="P:positive regulation of cell cycle G2/M phase transition"/>
    <property type="evidence" value="ECO:0007669"/>
    <property type="project" value="InterPro"/>
</dbReference>
<dbReference type="SMART" id="SM00450">
    <property type="entry name" value="RHOD"/>
    <property type="match status" value="1"/>
</dbReference>
<keyword evidence="6" id="KW-0904">Protein phosphatase</keyword>
<accession>B5LY74</accession>
<dbReference type="GO" id="GO:0051301">
    <property type="term" value="P:cell division"/>
    <property type="evidence" value="ECO:0007669"/>
    <property type="project" value="UniProtKB-KW"/>
</dbReference>
<gene>
    <name evidence="10 12 13" type="primary">cdc25d</name>
    <name evidence="12" type="synonym">si:ch211-202h22.3</name>
</gene>
<evidence type="ECO:0000256" key="3">
    <source>
        <dbReference type="ARBA" id="ARBA00022618"/>
    </source>
</evidence>
<feature type="region of interest" description="Disordered" evidence="8">
    <location>
        <begin position="367"/>
        <end position="387"/>
    </location>
</feature>
<keyword evidence="11" id="KW-1185">Reference proteome</keyword>
<feature type="region of interest" description="Disordered" evidence="8">
    <location>
        <begin position="115"/>
        <end position="150"/>
    </location>
</feature>
<dbReference type="AlphaFoldDB" id="B5LY74"/>
<dbReference type="Pfam" id="PF00581">
    <property type="entry name" value="Rhodanese"/>
    <property type="match status" value="1"/>
</dbReference>
<organism evidence="10">
    <name type="scientific">Danio rerio</name>
    <name type="common">Zebrafish</name>
    <name type="synonym">Brachydanio rerio</name>
    <dbReference type="NCBI Taxonomy" id="7955"/>
    <lineage>
        <taxon>Eukaryota</taxon>
        <taxon>Metazoa</taxon>
        <taxon>Chordata</taxon>
        <taxon>Craniata</taxon>
        <taxon>Vertebrata</taxon>
        <taxon>Euteleostomi</taxon>
        <taxon>Actinopterygii</taxon>
        <taxon>Neopterygii</taxon>
        <taxon>Teleostei</taxon>
        <taxon>Ostariophysi</taxon>
        <taxon>Cypriniformes</taxon>
        <taxon>Danionidae</taxon>
        <taxon>Danioninae</taxon>
        <taxon>Danio</taxon>
    </lineage>
</organism>
<evidence type="ECO:0000256" key="7">
    <source>
        <dbReference type="ARBA" id="ARBA00023306"/>
    </source>
</evidence>
<evidence type="ECO:0000313" key="12">
    <source>
        <dbReference type="RefSeq" id="NP_001128154.1"/>
    </source>
</evidence>
<dbReference type="PANTHER" id="PTHR10828:SF17">
    <property type="entry name" value="PROTEIN-TYROSINE-PHOSPHATASE"/>
    <property type="match status" value="1"/>
</dbReference>
<dbReference type="Proteomes" id="UP000000437">
    <property type="component" value="Chromosome 1"/>
</dbReference>
<dbReference type="EC" id="3.1.3.48" evidence="2"/>
<dbReference type="ZFIN" id="ZDB-GENE-090313-74">
    <property type="gene designation" value="cdc25d"/>
</dbReference>
<keyword evidence="4" id="KW-0498">Mitosis</keyword>
<feature type="domain" description="Rhodanese" evidence="9">
    <location>
        <begin position="220"/>
        <end position="346"/>
    </location>
</feature>
<protein>
    <recommendedName>
        <fullName evidence="2">protein-tyrosine-phosphatase</fullName>
        <ecNumber evidence="2">3.1.3.48</ecNumber>
    </recommendedName>
</protein>
<proteinExistence type="evidence at transcript level"/>
<dbReference type="GO" id="GO:0004725">
    <property type="term" value="F:protein tyrosine phosphatase activity"/>
    <property type="evidence" value="ECO:0007669"/>
    <property type="project" value="UniProtKB-EC"/>
</dbReference>
<dbReference type="CTD" id="558053"/>
<evidence type="ECO:0000256" key="4">
    <source>
        <dbReference type="ARBA" id="ARBA00022776"/>
    </source>
</evidence>
<dbReference type="PANTHER" id="PTHR10828">
    <property type="entry name" value="M-PHASE INDUCER PHOSPHATASE DUAL SPECIFICITY PHOSPHATASE CDC25"/>
    <property type="match status" value="1"/>
</dbReference>
<dbReference type="Gene3D" id="3.40.250.10">
    <property type="entry name" value="Rhodanese-like domain"/>
    <property type="match status" value="1"/>
</dbReference>
<name>B5LY74_DANRE</name>
<evidence type="ECO:0000256" key="5">
    <source>
        <dbReference type="ARBA" id="ARBA00022801"/>
    </source>
</evidence>
<reference evidence="12" key="4">
    <citation type="journal article" date="2012" name="Mol. Cancer Res.">
        <title>Multiple isoforms of CDC25 oppose ATM activity to maintain cell proliferation during vertebrate development.</title>
        <authorList>
            <person name="Verduzco D."/>
            <person name="Dovey J.S."/>
            <person name="Shukla A.A."/>
            <person name="Kodym E."/>
            <person name="Skaug B.A."/>
            <person name="Amatruda J.F."/>
        </authorList>
    </citation>
    <scope>NUCLEOTIDE SEQUENCE</scope>
</reference>
<feature type="compositionally biased region" description="Polar residues" evidence="8">
    <location>
        <begin position="77"/>
        <end position="95"/>
    </location>
</feature>
<comment type="similarity">
    <text evidence="1">Belongs to the MPI phosphatase family.</text>
</comment>
<dbReference type="RefSeq" id="NP_001128154.1">
    <property type="nucleotide sequence ID" value="NM_001134682.1"/>
</dbReference>
<dbReference type="PROSITE" id="PS50206">
    <property type="entry name" value="RHODANESE_3"/>
    <property type="match status" value="1"/>
</dbReference>
<dbReference type="InterPro" id="IPR001763">
    <property type="entry name" value="Rhodanese-like_dom"/>
</dbReference>
<feature type="region of interest" description="Disordered" evidence="8">
    <location>
        <begin position="57"/>
        <end position="102"/>
    </location>
</feature>
<dbReference type="EMBL" id="EU921897">
    <property type="protein sequence ID" value="ACH53119.1"/>
    <property type="molecule type" value="mRNA"/>
</dbReference>
<reference evidence="12" key="7">
    <citation type="journal article" date="2017" name="PLoS Genet.">
        <title>Stat3/Cdc25a-dependent cell proliferation promotes embryonic axis extension during zebrafish gastrulation.</title>
        <authorList>
            <person name="Liu Y."/>
            <person name="Sepich D.S."/>
            <person name="Solnica-Krezel L."/>
        </authorList>
    </citation>
    <scope>NUCLEOTIDE SEQUENCE</scope>
</reference>
<dbReference type="InterPro" id="IPR036873">
    <property type="entry name" value="Rhodanese-like_dom_sf"/>
</dbReference>
<evidence type="ECO:0000256" key="1">
    <source>
        <dbReference type="ARBA" id="ARBA00011065"/>
    </source>
</evidence>
<evidence type="ECO:0000256" key="2">
    <source>
        <dbReference type="ARBA" id="ARBA00013064"/>
    </source>
</evidence>
<dbReference type="FunFam" id="3.40.250.10:FF:000036">
    <property type="entry name" value="M-phase inducer phosphatase"/>
    <property type="match status" value="1"/>
</dbReference>
<reference evidence="10" key="2">
    <citation type="submission" date="2008-07" db="EMBL/GenBank/DDBJ databases">
        <authorList>
            <person name="Nogare D.E."/>
            <person name="Arguello A."/>
            <person name="Sazer S."/>
            <person name="Lane M.E."/>
        </authorList>
    </citation>
    <scope>NUCLEOTIDE SEQUENCE</scope>
</reference>
<dbReference type="GeneID" id="558053"/>
<reference evidence="12" key="6">
    <citation type="journal article" date="2016" name="BMC Genomics">
        <title>Gene evolution and gene expression after whole genome duplication in fish: the PhyloFish database.</title>
        <authorList>
            <person name="Pasquier J."/>
            <person name="Cabau C."/>
            <person name="Nguyen T."/>
            <person name="Jouanno E."/>
            <person name="Severac D."/>
            <person name="Braasch I."/>
            <person name="Journot L."/>
            <person name="Pontarotti P."/>
            <person name="Klopp C."/>
            <person name="Postlethwait J.H."/>
            <person name="Guiguen Y."/>
            <person name="Bobe J."/>
        </authorList>
    </citation>
    <scope>NUCLEOTIDE SEQUENCE</scope>
</reference>
<evidence type="ECO:0000256" key="8">
    <source>
        <dbReference type="SAM" id="MobiDB-lite"/>
    </source>
</evidence>
<evidence type="ECO:0000313" key="13">
    <source>
        <dbReference type="ZFIN" id="ZDB-GENE-090313-74"/>
    </source>
</evidence>
<keyword evidence="5" id="KW-0378">Hydrolase</keyword>
<evidence type="ECO:0000256" key="6">
    <source>
        <dbReference type="ARBA" id="ARBA00022912"/>
    </source>
</evidence>
<dbReference type="PRINTS" id="PR00716">
    <property type="entry name" value="MPIPHPHTASE"/>
</dbReference>
<dbReference type="InterPro" id="IPR000751">
    <property type="entry name" value="MPI_Phosphatase"/>
</dbReference>
<reference evidence="10 12" key="1">
    <citation type="journal article" date="2007" name="Dev. Dyn.">
        <title>Zebrafish cdc25a is expressed during early development and limiting for post-blastoderm cell cycle progression.</title>
        <authorList>
            <person name="Nogare D.E."/>
            <person name="Arguello A."/>
            <person name="Sazer S."/>
            <person name="Lane M.E."/>
        </authorList>
    </citation>
    <scope>NUCLEOTIDE SEQUENCE</scope>
</reference>
<evidence type="ECO:0000313" key="11">
    <source>
        <dbReference type="Proteomes" id="UP000000437"/>
    </source>
</evidence>
<dbReference type="GO" id="GO:0004721">
    <property type="term" value="F:phosphoprotein phosphatase activity"/>
    <property type="evidence" value="ECO:0000314"/>
    <property type="project" value="ZFIN"/>
</dbReference>
<dbReference type="KEGG" id="dre:558053"/>
<reference evidence="12" key="3">
    <citation type="journal article" date="2009" name="Dev. Biol.">
        <title>G2 acquisition by transcription-independent mechanism at the zebrafish midblastula transition.</title>
        <authorList>
            <person name="Dalle Nogare D.E."/>
            <person name="Pauerstein P.T."/>
            <person name="Lane M.E."/>
        </authorList>
    </citation>
    <scope>NUCLEOTIDE SEQUENCE</scope>
</reference>
<dbReference type="GO" id="GO:0005634">
    <property type="term" value="C:nucleus"/>
    <property type="evidence" value="ECO:0007669"/>
    <property type="project" value="UniProtKB-ARBA"/>
</dbReference>
<dbReference type="AGR" id="ZFIN:ZDB-GENE-090313-74"/>
<evidence type="ECO:0000313" key="10">
    <source>
        <dbReference type="EMBL" id="ACH53119.1"/>
    </source>
</evidence>
<keyword evidence="7" id="KW-0131">Cell cycle</keyword>
<reference evidence="12" key="8">
    <citation type="submission" date="2025-04" db="UniProtKB">
        <authorList>
            <consortium name="RefSeq"/>
        </authorList>
    </citation>
    <scope>IDENTIFICATION</scope>
</reference>
<sequence>MAGDALEVRDLTAEDSSPVNELSFSLQNLQCQDGLSPKCSTPRKLVLTPECMSSSLNTLSREKETPTVRRRRARSLSPESTSNTPRCPWRNNQDFPANKENERAIKRLRVRLSSRFSSSNATETAGRNRRQYRSDPEEDATPSRETEAVDPMAAVRFRQLMSQLQAPPTPVTQVAVADLTLIGDFSKQHLLPVESAGHQEHHCVSAQTVASLIRGQFGSAVEDFLIVDCRYPYEYQGGHIKGAVNLYTEHQVQQVLHQASAQVSVSPSWPCGRSASDSLPEDEESPSRKLIIFHCEFSSERGPHLCQYLRRLDRCVNVYPSLHYPELYLLLGGYKHFHASYPDLCDPCGYVSMRQREYREQLNSFLRRRQTRQRRRRPIRRHPRTKR</sequence>
<dbReference type="OrthoDB" id="9999371at2759"/>
<evidence type="ECO:0000259" key="9">
    <source>
        <dbReference type="PROSITE" id="PS50206"/>
    </source>
</evidence>
<dbReference type="GO" id="GO:0009794">
    <property type="term" value="P:regulation of mitotic cell cycle, embryonic"/>
    <property type="evidence" value="ECO:0007669"/>
    <property type="project" value="UniProtKB-ARBA"/>
</dbReference>
<dbReference type="GO" id="GO:0032502">
    <property type="term" value="P:developmental process"/>
    <property type="evidence" value="ECO:0007669"/>
    <property type="project" value="UniProtKB-ARBA"/>
</dbReference>
<dbReference type="GO" id="GO:0010389">
    <property type="term" value="P:regulation of G2/M transition of mitotic cell cycle"/>
    <property type="evidence" value="ECO:0000315"/>
    <property type="project" value="ZFIN"/>
</dbReference>
<reference evidence="11" key="5">
    <citation type="journal article" date="2013" name="Nature">
        <title>The zebrafish reference genome sequence and its relationship to the human genome.</title>
        <authorList>
            <consortium name="Genome Reference Consortium Zebrafish"/>
            <person name="Howe K."/>
            <person name="Clark M.D."/>
            <person name="Torroja C.F."/>
            <person name="Torrance J."/>
            <person name="Berthelot C."/>
            <person name="Muffato M."/>
            <person name="Collins J.E."/>
            <person name="Humphray S."/>
            <person name="McLaren K."/>
            <person name="Matthews L."/>
            <person name="McLaren S."/>
            <person name="Sealy I."/>
            <person name="Caccamo M."/>
            <person name="Churcher C."/>
            <person name="Scott C."/>
            <person name="Barrett J.C."/>
            <person name="Koch R."/>
            <person name="Rauch G.J."/>
            <person name="White S."/>
            <person name="Chow W."/>
            <person name="Kilian B."/>
            <person name="Quintais L.T."/>
            <person name="Guerra-Assuncao J.A."/>
            <person name="Zhou Y."/>
            <person name="Gu Y."/>
            <person name="Yen J."/>
            <person name="Vogel J.H."/>
            <person name="Eyre T."/>
            <person name="Redmond S."/>
            <person name="Banerjee R."/>
            <person name="Chi J."/>
            <person name="Fu B."/>
            <person name="Langley E."/>
            <person name="Maguire S.F."/>
            <person name="Laird G.K."/>
            <person name="Lloyd D."/>
            <person name="Kenyon E."/>
            <person name="Donaldson S."/>
            <person name="Sehra H."/>
            <person name="Almeida-King J."/>
            <person name="Loveland J."/>
            <person name="Trevanion S."/>
            <person name="Jones M."/>
            <person name="Quail M."/>
            <person name="Willey D."/>
            <person name="Hunt A."/>
            <person name="Burton J."/>
            <person name="Sims S."/>
            <person name="McLay K."/>
            <person name="Plumb B."/>
            <person name="Davis J."/>
            <person name="Clee C."/>
            <person name="Oliver K."/>
            <person name="Clark R."/>
            <person name="Riddle C."/>
            <person name="Elliot D."/>
            <person name="Eliott D."/>
            <person name="Threadgold G."/>
            <person name="Harden G."/>
            <person name="Ware D."/>
            <person name="Begum S."/>
            <person name="Mortimore B."/>
            <person name="Mortimer B."/>
            <person name="Kerry G."/>
            <person name="Heath P."/>
            <person name="Phillimore B."/>
            <person name="Tracey A."/>
            <person name="Corby N."/>
            <person name="Dunn M."/>
            <person name="Johnson C."/>
            <person name="Wood J."/>
            <person name="Clark S."/>
            <person name="Pelan S."/>
            <person name="Griffiths G."/>
            <person name="Smith M."/>
            <person name="Glithero R."/>
            <person name="Howden P."/>
            <person name="Barker N."/>
            <person name="Lloyd C."/>
            <person name="Stevens C."/>
            <person name="Harley J."/>
            <person name="Holt K."/>
            <person name="Panagiotidis G."/>
            <person name="Lovell J."/>
            <person name="Beasley H."/>
            <person name="Henderson C."/>
            <person name="Gordon D."/>
            <person name="Auger K."/>
            <person name="Wright D."/>
            <person name="Collins J."/>
            <person name="Raisen C."/>
            <person name="Dyer L."/>
            <person name="Leung K."/>
            <person name="Robertson L."/>
            <person name="Ambridge K."/>
            <person name="Leongamornlert D."/>
            <person name="McGuire S."/>
            <person name="Gilderthorp R."/>
            <person name="Griffiths C."/>
            <person name="Manthravadi D."/>
            <person name="Nichol S."/>
            <person name="Barker G."/>
            <person name="Whitehead S."/>
            <person name="Kay M."/>
            <person name="Brown J."/>
            <person name="Murnane C."/>
            <person name="Gray E."/>
            <person name="Humphries M."/>
            <person name="Sycamore N."/>
            <person name="Barker D."/>
            <person name="Saunders D."/>
            <person name="Wallis J."/>
            <person name="Babbage A."/>
            <person name="Hammond S."/>
            <person name="Mashreghi-Mohammadi M."/>
            <person name="Barr L."/>
            <person name="Martin S."/>
            <person name="Wray P."/>
            <person name="Ellington A."/>
            <person name="Matthews N."/>
            <person name="Ellwood M."/>
            <person name="Woodmansey R."/>
            <person name="Clark G."/>
            <person name="Cooper J."/>
            <person name="Cooper J."/>
            <person name="Tromans A."/>
            <person name="Grafham D."/>
            <person name="Skuce C."/>
            <person name="Pandian R."/>
            <person name="Andrews R."/>
            <person name="Harrison E."/>
            <person name="Kimberley A."/>
            <person name="Garnett J."/>
            <person name="Fosker N."/>
            <person name="Hall R."/>
            <person name="Garner P."/>
            <person name="Kelly D."/>
            <person name="Bird C."/>
            <person name="Palmer S."/>
            <person name="Gehring I."/>
            <person name="Berger A."/>
            <person name="Dooley C.M."/>
            <person name="Ersan-Urun Z."/>
            <person name="Eser C."/>
            <person name="Geiger H."/>
            <person name="Geisler M."/>
            <person name="Karotki L."/>
            <person name="Kirn A."/>
            <person name="Konantz J."/>
            <person name="Konantz M."/>
            <person name="Oberlander M."/>
            <person name="Rudolph-Geiger S."/>
            <person name="Teucke M."/>
            <person name="Lanz C."/>
            <person name="Raddatz G."/>
            <person name="Osoegawa K."/>
            <person name="Zhu B."/>
            <person name="Rapp A."/>
            <person name="Widaa S."/>
            <person name="Langford C."/>
            <person name="Yang F."/>
            <person name="Schuster S.C."/>
            <person name="Carter N.P."/>
            <person name="Harrow J."/>
            <person name="Ning Z."/>
            <person name="Herrero J."/>
            <person name="Searle S.M."/>
            <person name="Enright A."/>
            <person name="Geisler R."/>
            <person name="Plasterk R.H."/>
            <person name="Lee C."/>
            <person name="Westerfield M."/>
            <person name="de Jong P.J."/>
            <person name="Zon L.I."/>
            <person name="Postlethwait J.H."/>
            <person name="Nusslein-Volhard C."/>
            <person name="Hubbard T.J."/>
            <person name="Roest Crollius H."/>
            <person name="Rogers J."/>
            <person name="Stemple D.L."/>
        </authorList>
    </citation>
    <scope>NUCLEOTIDE SEQUENCE [LARGE SCALE GENOMIC DNA]</scope>
</reference>